<keyword evidence="4 6" id="KW-1133">Transmembrane helix</keyword>
<name>A0A225N2M8_9BURK</name>
<protein>
    <recommendedName>
        <fullName evidence="9">Iron permease</fullName>
    </recommendedName>
</protein>
<dbReference type="PANTHER" id="PTHR31632">
    <property type="entry name" value="IRON TRANSPORTER FTH1"/>
    <property type="match status" value="1"/>
</dbReference>
<dbReference type="GO" id="GO:0033573">
    <property type="term" value="C:high-affinity iron permease complex"/>
    <property type="evidence" value="ECO:0007669"/>
    <property type="project" value="InterPro"/>
</dbReference>
<keyword evidence="5 6" id="KW-0472">Membrane</keyword>
<dbReference type="PANTHER" id="PTHR31632:SF2">
    <property type="entry name" value="PLASMA MEMBRANE IRON PERMEASE"/>
    <property type="match status" value="1"/>
</dbReference>
<feature type="transmembrane region" description="Helical" evidence="6">
    <location>
        <begin position="222"/>
        <end position="241"/>
    </location>
</feature>
<proteinExistence type="inferred from homology"/>
<sequence length="251" mass="27090">MLDSLIVLTRETAEALFIIGTVCVELHKAGKGRLLPLVIYGVVAGGLASLALTLAWPGRALSGEEHALLTIFASLAIGFIIMESVGSAAAIRRRTSRALDAWVDSAALPAAPFVFSAFVVLRESMEAVFFLSLIAGWDGAFDAWAGSLLGVGVMVGLCLLWAIRKRMRRGMQLAFQLSSCLLVLMSVQALLTGLEHLFRSYAGAHADAQWAMAVAQLLSNHIWHLGLLAALAFAPLFQLATRWRKEVSIFR</sequence>
<evidence type="ECO:0000256" key="4">
    <source>
        <dbReference type="ARBA" id="ARBA00022989"/>
    </source>
</evidence>
<feature type="transmembrane region" description="Helical" evidence="6">
    <location>
        <begin position="68"/>
        <end position="89"/>
    </location>
</feature>
<dbReference type="InterPro" id="IPR004923">
    <property type="entry name" value="FTR1/Fip1/EfeU"/>
</dbReference>
<evidence type="ECO:0008006" key="9">
    <source>
        <dbReference type="Google" id="ProtNLM"/>
    </source>
</evidence>
<organism evidence="7 8">
    <name type="scientific">Candidimonas nitroreducens</name>
    <dbReference type="NCBI Taxonomy" id="683354"/>
    <lineage>
        <taxon>Bacteria</taxon>
        <taxon>Pseudomonadati</taxon>
        <taxon>Pseudomonadota</taxon>
        <taxon>Betaproteobacteria</taxon>
        <taxon>Burkholderiales</taxon>
        <taxon>Alcaligenaceae</taxon>
        <taxon>Candidimonas</taxon>
    </lineage>
</organism>
<evidence type="ECO:0000256" key="2">
    <source>
        <dbReference type="ARBA" id="ARBA00008333"/>
    </source>
</evidence>
<reference evidence="8" key="1">
    <citation type="submission" date="2017-06" db="EMBL/GenBank/DDBJ databases">
        <title>Herbaspirillum phytohormonus sp. nov., isolated from the root nodule of Robinia pseudoacacia in lead-zinc mine.</title>
        <authorList>
            <person name="Fan M."/>
            <person name="Lin Y."/>
        </authorList>
    </citation>
    <scope>NUCLEOTIDE SEQUENCE [LARGE SCALE GENOMIC DNA]</scope>
    <source>
        <strain evidence="8">SC-089</strain>
    </source>
</reference>
<dbReference type="AlphaFoldDB" id="A0A225N2M8"/>
<feature type="transmembrane region" description="Helical" evidence="6">
    <location>
        <begin position="173"/>
        <end position="191"/>
    </location>
</feature>
<dbReference type="EMBL" id="NJIH01000001">
    <property type="protein sequence ID" value="OWT66350.1"/>
    <property type="molecule type" value="Genomic_DNA"/>
</dbReference>
<gene>
    <name evidence="7" type="ORF">CEY11_01030</name>
</gene>
<dbReference type="GO" id="GO:0015093">
    <property type="term" value="F:ferrous iron transmembrane transporter activity"/>
    <property type="evidence" value="ECO:0007669"/>
    <property type="project" value="TreeGrafter"/>
</dbReference>
<comment type="similarity">
    <text evidence="2">Belongs to the oxidase-dependent Fe transporter (OFeT) (TC 9.A.10.1) family.</text>
</comment>
<evidence type="ECO:0000256" key="5">
    <source>
        <dbReference type="ARBA" id="ARBA00023136"/>
    </source>
</evidence>
<keyword evidence="8" id="KW-1185">Reference proteome</keyword>
<evidence type="ECO:0000256" key="6">
    <source>
        <dbReference type="SAM" id="Phobius"/>
    </source>
</evidence>
<evidence type="ECO:0000313" key="8">
    <source>
        <dbReference type="Proteomes" id="UP000214603"/>
    </source>
</evidence>
<keyword evidence="3 6" id="KW-0812">Transmembrane</keyword>
<evidence type="ECO:0000256" key="1">
    <source>
        <dbReference type="ARBA" id="ARBA00004141"/>
    </source>
</evidence>
<comment type="caution">
    <text evidence="7">The sequence shown here is derived from an EMBL/GenBank/DDBJ whole genome shotgun (WGS) entry which is preliminary data.</text>
</comment>
<comment type="subcellular location">
    <subcellularLocation>
        <location evidence="1">Membrane</location>
        <topology evidence="1">Multi-pass membrane protein</topology>
    </subcellularLocation>
</comment>
<evidence type="ECO:0000256" key="3">
    <source>
        <dbReference type="ARBA" id="ARBA00022692"/>
    </source>
</evidence>
<feature type="transmembrane region" description="Helical" evidence="6">
    <location>
        <begin position="101"/>
        <end position="121"/>
    </location>
</feature>
<evidence type="ECO:0000313" key="7">
    <source>
        <dbReference type="EMBL" id="OWT66350.1"/>
    </source>
</evidence>
<dbReference type="RefSeq" id="WP_088601476.1">
    <property type="nucleotide sequence ID" value="NZ_NJIH01000001.1"/>
</dbReference>
<feature type="transmembrane region" description="Helical" evidence="6">
    <location>
        <begin position="141"/>
        <end position="161"/>
    </location>
</feature>
<feature type="transmembrane region" description="Helical" evidence="6">
    <location>
        <begin position="37"/>
        <end position="56"/>
    </location>
</feature>
<accession>A0A225N2M8</accession>
<dbReference type="Proteomes" id="UP000214603">
    <property type="component" value="Unassembled WGS sequence"/>
</dbReference>